<dbReference type="OrthoDB" id="5416589at2759"/>
<evidence type="ECO:0000256" key="1">
    <source>
        <dbReference type="ARBA" id="ARBA00004123"/>
    </source>
</evidence>
<dbReference type="HOGENOM" id="CLU_085444_0_1_1"/>
<feature type="compositionally biased region" description="Basic and acidic residues" evidence="4">
    <location>
        <begin position="259"/>
        <end position="270"/>
    </location>
</feature>
<dbReference type="GO" id="GO:0005655">
    <property type="term" value="C:nucleolar ribonuclease P complex"/>
    <property type="evidence" value="ECO:0007669"/>
    <property type="project" value="InterPro"/>
</dbReference>
<keyword evidence="2" id="KW-0819">tRNA processing</keyword>
<reference evidence="5 6" key="1">
    <citation type="journal article" date="2010" name="Genome Biol.">
        <title>A first genome assembly of the barley fungal pathogen Pyrenophora teres f. teres.</title>
        <authorList>
            <person name="Ellwood S.R."/>
            <person name="Liu Z."/>
            <person name="Syme R.A."/>
            <person name="Lai Z."/>
            <person name="Hane J.K."/>
            <person name="Keiper F."/>
            <person name="Moffat C.S."/>
            <person name="Oliver R.P."/>
            <person name="Friesen T.L."/>
        </authorList>
    </citation>
    <scope>NUCLEOTIDE SEQUENCE [LARGE SCALE GENOMIC DNA]</scope>
    <source>
        <strain evidence="5 6">0-1</strain>
    </source>
</reference>
<evidence type="ECO:0000313" key="5">
    <source>
        <dbReference type="EMBL" id="EFQ95570.1"/>
    </source>
</evidence>
<dbReference type="STRING" id="861557.E3RFC9"/>
<dbReference type="InterPro" id="IPR036882">
    <property type="entry name" value="Alba-like_dom_sf"/>
</dbReference>
<dbReference type="GO" id="GO:0006364">
    <property type="term" value="P:rRNA processing"/>
    <property type="evidence" value="ECO:0007669"/>
    <property type="project" value="TreeGrafter"/>
</dbReference>
<feature type="region of interest" description="Disordered" evidence="4">
    <location>
        <begin position="1"/>
        <end position="119"/>
    </location>
</feature>
<dbReference type="GO" id="GO:0004526">
    <property type="term" value="F:ribonuclease P activity"/>
    <property type="evidence" value="ECO:0007669"/>
    <property type="project" value="TreeGrafter"/>
</dbReference>
<dbReference type="GO" id="GO:0003723">
    <property type="term" value="F:RNA binding"/>
    <property type="evidence" value="ECO:0007669"/>
    <property type="project" value="TreeGrafter"/>
</dbReference>
<dbReference type="InterPro" id="IPR020241">
    <property type="entry name" value="RNase_P/MRP_Pop7_fungi"/>
</dbReference>
<comment type="subcellular location">
    <subcellularLocation>
        <location evidence="1">Nucleus</location>
    </subcellularLocation>
</comment>
<dbReference type="KEGG" id="pte:PTT_06035"/>
<dbReference type="GO" id="GO:0000294">
    <property type="term" value="P:nuclear-transcribed mRNA catabolic process, RNase MRP-dependent"/>
    <property type="evidence" value="ECO:0007669"/>
    <property type="project" value="TreeGrafter"/>
</dbReference>
<feature type="compositionally biased region" description="Basic residues" evidence="4">
    <location>
        <begin position="80"/>
        <end position="94"/>
    </location>
</feature>
<dbReference type="Pfam" id="PF12328">
    <property type="entry name" value="Rpp20"/>
    <property type="match status" value="1"/>
</dbReference>
<accession>E3RFC9</accession>
<protein>
    <submittedName>
        <fullName evidence="5">Uncharacterized protein</fullName>
    </submittedName>
</protein>
<gene>
    <name evidence="5" type="ORF">PTT_06035</name>
</gene>
<dbReference type="GO" id="GO:0001682">
    <property type="term" value="P:tRNA 5'-leader removal"/>
    <property type="evidence" value="ECO:0007669"/>
    <property type="project" value="InterPro"/>
</dbReference>
<evidence type="ECO:0000256" key="4">
    <source>
        <dbReference type="SAM" id="MobiDB-lite"/>
    </source>
</evidence>
<feature type="compositionally biased region" description="Polar residues" evidence="4">
    <location>
        <begin position="8"/>
        <end position="22"/>
    </location>
</feature>
<dbReference type="PANTHER" id="PTHR28256:SF1">
    <property type="entry name" value="RIBONUCLEASES P_MRP PROTEIN SUBUNIT POP7"/>
    <property type="match status" value="1"/>
</dbReference>
<dbReference type="GO" id="GO:0000172">
    <property type="term" value="C:ribonuclease MRP complex"/>
    <property type="evidence" value="ECO:0007669"/>
    <property type="project" value="InterPro"/>
</dbReference>
<dbReference type="Proteomes" id="UP000001067">
    <property type="component" value="Unassembled WGS sequence"/>
</dbReference>
<dbReference type="PANTHER" id="PTHR28256">
    <property type="entry name" value="RIBONUCLEASES P/MRP PROTEIN SUBUNIT POP7"/>
    <property type="match status" value="1"/>
</dbReference>
<dbReference type="GO" id="GO:0034965">
    <property type="term" value="P:intronic box C/D snoRNA processing"/>
    <property type="evidence" value="ECO:0007669"/>
    <property type="project" value="TreeGrafter"/>
</dbReference>
<proteinExistence type="predicted"/>
<keyword evidence="6" id="KW-1185">Reference proteome</keyword>
<feature type="region of interest" description="Disordered" evidence="4">
    <location>
        <begin position="248"/>
        <end position="270"/>
    </location>
</feature>
<dbReference type="eggNOG" id="ENOG502SUA0">
    <property type="taxonomic scope" value="Eukaryota"/>
</dbReference>
<dbReference type="Gene3D" id="3.30.110.20">
    <property type="entry name" value="Alba-like domain"/>
    <property type="match status" value="1"/>
</dbReference>
<keyword evidence="3" id="KW-0539">Nucleus</keyword>
<feature type="compositionally biased region" description="Low complexity" evidence="4">
    <location>
        <begin position="42"/>
        <end position="55"/>
    </location>
</feature>
<dbReference type="GO" id="GO:0000171">
    <property type="term" value="F:ribonuclease MRP activity"/>
    <property type="evidence" value="ECO:0007669"/>
    <property type="project" value="TreeGrafter"/>
</dbReference>
<organism evidence="6">
    <name type="scientific">Pyrenophora teres f. teres (strain 0-1)</name>
    <name type="common">Barley net blotch fungus</name>
    <name type="synonym">Drechslera teres f. teres</name>
    <dbReference type="NCBI Taxonomy" id="861557"/>
    <lineage>
        <taxon>Eukaryota</taxon>
        <taxon>Fungi</taxon>
        <taxon>Dikarya</taxon>
        <taxon>Ascomycota</taxon>
        <taxon>Pezizomycotina</taxon>
        <taxon>Dothideomycetes</taxon>
        <taxon>Pleosporomycetidae</taxon>
        <taxon>Pleosporales</taxon>
        <taxon>Pleosporineae</taxon>
        <taxon>Pleosporaceae</taxon>
        <taxon>Pyrenophora</taxon>
    </lineage>
</organism>
<dbReference type="EMBL" id="GL532682">
    <property type="protein sequence ID" value="EFQ95570.1"/>
    <property type="molecule type" value="Genomic_DNA"/>
</dbReference>
<dbReference type="AlphaFoldDB" id="E3RFC9"/>
<sequence length="285" mass="30482">MAGKKRSVNGQVKAQPRPQSTPEDIVMTDATQPCGQRPPPSSKTTSTPKTATESTISNPNPAPTPEKEVKALPPTSKPAPKSRKPTNRKKKPKLPKNASISTRPLLHPALPTQHSSSSSPKVIYITATTPYIPCVKRVRKLFVGITKREKQSAASLGSRAGGAARGGQHSVKALEANGRLEAKHVERNVAEEASKKGGARKVGEMVYLKATGRAIPRALEIGLHFQADESYRVRVELGSAKAIDDIEVKSGATEQEQQAEGKADDDIPETRIRTLSSVTVSIGLV</sequence>
<evidence type="ECO:0000313" key="6">
    <source>
        <dbReference type="Proteomes" id="UP000001067"/>
    </source>
</evidence>
<name>E3RFC9_PYRTT</name>
<dbReference type="InterPro" id="IPR014612">
    <property type="entry name" value="Pop7/Rpp20"/>
</dbReference>
<evidence type="ECO:0000256" key="2">
    <source>
        <dbReference type="ARBA" id="ARBA00022694"/>
    </source>
</evidence>
<evidence type="ECO:0000256" key="3">
    <source>
        <dbReference type="ARBA" id="ARBA00023242"/>
    </source>
</evidence>